<keyword evidence="7 8" id="KW-0472">Membrane</keyword>
<keyword evidence="2" id="KW-1003">Cell membrane</keyword>
<dbReference type="HOGENOM" id="CLU_006797_3_1_11"/>
<keyword evidence="4" id="KW-0133">Cell shape</keyword>
<dbReference type="AlphaFoldDB" id="D0WF45"/>
<feature type="transmembrane region" description="Helical" evidence="8">
    <location>
        <begin position="208"/>
        <end position="229"/>
    </location>
</feature>
<dbReference type="GeneID" id="85007172"/>
<evidence type="ECO:0000313" key="9">
    <source>
        <dbReference type="EMBL" id="EEZ61915.1"/>
    </source>
</evidence>
<feature type="transmembrane region" description="Helical" evidence="8">
    <location>
        <begin position="373"/>
        <end position="393"/>
    </location>
</feature>
<dbReference type="PRINTS" id="PR01806">
    <property type="entry name" value="VIRFACTRMVIN"/>
</dbReference>
<dbReference type="Pfam" id="PF03023">
    <property type="entry name" value="MurJ"/>
    <property type="match status" value="1"/>
</dbReference>
<feature type="transmembrane region" description="Helical" evidence="8">
    <location>
        <begin position="72"/>
        <end position="93"/>
    </location>
</feature>
<evidence type="ECO:0000256" key="2">
    <source>
        <dbReference type="ARBA" id="ARBA00022475"/>
    </source>
</evidence>
<keyword evidence="10" id="KW-1185">Reference proteome</keyword>
<feature type="transmembrane region" description="Helical" evidence="8">
    <location>
        <begin position="437"/>
        <end position="459"/>
    </location>
</feature>
<feature type="transmembrane region" description="Helical" evidence="8">
    <location>
        <begin position="148"/>
        <end position="173"/>
    </location>
</feature>
<dbReference type="eggNOG" id="COG0728">
    <property type="taxonomic scope" value="Bacteria"/>
</dbReference>
<dbReference type="GO" id="GO:0015648">
    <property type="term" value="F:lipid-linked peptidoglycan transporter activity"/>
    <property type="evidence" value="ECO:0007669"/>
    <property type="project" value="TreeGrafter"/>
</dbReference>
<dbReference type="EMBL" id="ACUX02000005">
    <property type="protein sequence ID" value="EEZ61915.1"/>
    <property type="molecule type" value="Genomic_DNA"/>
</dbReference>
<protein>
    <submittedName>
        <fullName evidence="9">Integral membrane protein MviN</fullName>
    </submittedName>
</protein>
<feature type="transmembrane region" description="Helical" evidence="8">
    <location>
        <begin position="293"/>
        <end position="312"/>
    </location>
</feature>
<evidence type="ECO:0000256" key="3">
    <source>
        <dbReference type="ARBA" id="ARBA00022692"/>
    </source>
</evidence>
<feature type="transmembrane region" description="Helical" evidence="8">
    <location>
        <begin position="20"/>
        <end position="38"/>
    </location>
</feature>
<dbReference type="RefSeq" id="WP_006361806.1">
    <property type="nucleotide sequence ID" value="NZ_GG700630.1"/>
</dbReference>
<evidence type="ECO:0000313" key="10">
    <source>
        <dbReference type="Proteomes" id="UP000006001"/>
    </source>
</evidence>
<keyword evidence="5" id="KW-0573">Peptidoglycan synthesis</keyword>
<feature type="transmembrane region" description="Helical" evidence="8">
    <location>
        <begin position="185"/>
        <end position="202"/>
    </location>
</feature>
<evidence type="ECO:0000256" key="6">
    <source>
        <dbReference type="ARBA" id="ARBA00022989"/>
    </source>
</evidence>
<dbReference type="GO" id="GO:0005886">
    <property type="term" value="C:plasma membrane"/>
    <property type="evidence" value="ECO:0007669"/>
    <property type="project" value="UniProtKB-SubCell"/>
</dbReference>
<dbReference type="InterPro" id="IPR004268">
    <property type="entry name" value="MurJ"/>
</dbReference>
<keyword evidence="6 8" id="KW-1133">Transmembrane helix</keyword>
<feature type="transmembrane region" description="Helical" evidence="8">
    <location>
        <begin position="338"/>
        <end position="361"/>
    </location>
</feature>
<feature type="transmembrane region" description="Helical" evidence="8">
    <location>
        <begin position="45"/>
        <end position="66"/>
    </location>
</feature>
<dbReference type="GO" id="GO:0034204">
    <property type="term" value="P:lipid translocation"/>
    <property type="evidence" value="ECO:0007669"/>
    <property type="project" value="TreeGrafter"/>
</dbReference>
<reference evidence="9" key="1">
    <citation type="submission" date="2009-10" db="EMBL/GenBank/DDBJ databases">
        <authorList>
            <person name="Weinstock G."/>
            <person name="Sodergren E."/>
            <person name="Clifton S."/>
            <person name="Fulton L."/>
            <person name="Fulton B."/>
            <person name="Courtney L."/>
            <person name="Fronick C."/>
            <person name="Harrison M."/>
            <person name="Strong C."/>
            <person name="Farmer C."/>
            <person name="Delahaunty K."/>
            <person name="Markovic C."/>
            <person name="Hall O."/>
            <person name="Minx P."/>
            <person name="Tomlinson C."/>
            <person name="Mitreva M."/>
            <person name="Nelson J."/>
            <person name="Hou S."/>
            <person name="Wollam A."/>
            <person name="Pepin K.H."/>
            <person name="Johnson M."/>
            <person name="Bhonagiri V."/>
            <person name="Nash W.E."/>
            <person name="Warren W."/>
            <person name="Chinwalla A."/>
            <person name="Mardis E.R."/>
            <person name="Wilson R.K."/>
        </authorList>
    </citation>
    <scope>NUCLEOTIDE SEQUENCE [LARGE SCALE GENOMIC DNA]</scope>
    <source>
        <strain evidence="9">ATCC 700122</strain>
    </source>
</reference>
<dbReference type="InterPro" id="IPR051050">
    <property type="entry name" value="Lipid_II_flippase_MurJ/MviN"/>
</dbReference>
<feature type="transmembrane region" description="Helical" evidence="8">
    <location>
        <begin position="105"/>
        <end position="128"/>
    </location>
</feature>
<dbReference type="PANTHER" id="PTHR47019:SF1">
    <property type="entry name" value="LIPID II FLIPPASE MURJ"/>
    <property type="match status" value="1"/>
</dbReference>
<feature type="transmembrane region" description="Helical" evidence="8">
    <location>
        <begin position="250"/>
        <end position="273"/>
    </location>
</feature>
<keyword evidence="3 8" id="KW-0812">Transmembrane</keyword>
<dbReference type="GO" id="GO:0008360">
    <property type="term" value="P:regulation of cell shape"/>
    <property type="evidence" value="ECO:0007669"/>
    <property type="project" value="UniProtKB-KW"/>
</dbReference>
<organism evidence="9 10">
    <name type="scientific">Slackia exigua (strain ATCC 700122 / DSM 15923 / CIP 105133 / JCM 11022 / KCTC 5966 / S-7)</name>
    <dbReference type="NCBI Taxonomy" id="649764"/>
    <lineage>
        <taxon>Bacteria</taxon>
        <taxon>Bacillati</taxon>
        <taxon>Actinomycetota</taxon>
        <taxon>Coriobacteriia</taxon>
        <taxon>Eggerthellales</taxon>
        <taxon>Eggerthellaceae</taxon>
        <taxon>Slackia</taxon>
    </lineage>
</organism>
<evidence type="ECO:0000256" key="7">
    <source>
        <dbReference type="ARBA" id="ARBA00023136"/>
    </source>
</evidence>
<evidence type="ECO:0000256" key="1">
    <source>
        <dbReference type="ARBA" id="ARBA00004651"/>
    </source>
</evidence>
<dbReference type="GO" id="GO:0009252">
    <property type="term" value="P:peptidoglycan biosynthetic process"/>
    <property type="evidence" value="ECO:0007669"/>
    <property type="project" value="UniProtKB-KW"/>
</dbReference>
<feature type="transmembrane region" description="Helical" evidence="8">
    <location>
        <begin position="508"/>
        <end position="532"/>
    </location>
</feature>
<feature type="transmembrane region" description="Helical" evidence="8">
    <location>
        <begin position="479"/>
        <end position="496"/>
    </location>
</feature>
<dbReference type="Proteomes" id="UP000006001">
    <property type="component" value="Unassembled WGS sequence"/>
</dbReference>
<gene>
    <name evidence="9" type="ORF">HMPREF0762_00552</name>
</gene>
<evidence type="ECO:0000256" key="8">
    <source>
        <dbReference type="SAM" id="Phobius"/>
    </source>
</evidence>
<evidence type="ECO:0000256" key="5">
    <source>
        <dbReference type="ARBA" id="ARBA00022984"/>
    </source>
</evidence>
<dbReference type="PANTHER" id="PTHR47019">
    <property type="entry name" value="LIPID II FLIPPASE MURJ"/>
    <property type="match status" value="1"/>
</dbReference>
<accession>D0WF45</accession>
<evidence type="ECO:0000256" key="4">
    <source>
        <dbReference type="ARBA" id="ARBA00022960"/>
    </source>
</evidence>
<feature type="transmembrane region" description="Helical" evidence="8">
    <location>
        <begin position="405"/>
        <end position="431"/>
    </location>
</feature>
<comment type="subcellular location">
    <subcellularLocation>
        <location evidence="1">Cell membrane</location>
        <topology evidence="1">Multi-pass membrane protein</topology>
    </subcellularLocation>
</comment>
<dbReference type="STRING" id="649764.HMPREF0762_00552"/>
<sequence length="556" mass="59375">MPPMRNSIRREGAPSDEPSAASVNIGGAAALISFFVIISRITGFLRTWAMAFALGSTMLASSYQVANNLPEMLYEMVIGGMLVTAFLPVYVSVKERLGEKGGNDYASNLLSITFVVLGIVALVCTFLAPQLIYTQSFLNDQSTMGDAIFFFRFFSMQILFYGLSSIVSGLLNASRDYLWSSAAPIFNNVIVTTTFVLYAFFAQSDPEAAKLIIAIGNPLGIFVQMAIQIPALRRNGIRIRPHIDLKDPALIETLSIGVPATIVMVMGLAIVSVKNAASYNAFDNGPSIIAYARLWYTLPYSFLTVPITTAMFTEIAEMFSHDDLEGFKRGIVSGTSQIIFFMVPFAMYLAVFAAPLVTLYHIGAFSSENILQISSYLAFLALALPLYGVSTYLQKAFSALRRMGVYAAIMAASAVASIAFTLLFGSSALIADPIMRMAAIALAETVQYVVIDIACFVYLKSTMGSIGIRSMLGATARSLVFGALGSAAALGVMSVLESTVAPLDGSIPHALVVIAAGGIVAIAVTFGGALALKVPESAMLSSLINRLLCRIGLARP</sequence>
<proteinExistence type="predicted"/>
<name>D0WF45_SLAES</name>
<comment type="caution">
    <text evidence="9">The sequence shown here is derived from an EMBL/GenBank/DDBJ whole genome shotgun (WGS) entry which is preliminary data.</text>
</comment>